<evidence type="ECO:0000256" key="3">
    <source>
        <dbReference type="ARBA" id="ARBA00022448"/>
    </source>
</evidence>
<keyword evidence="11" id="KW-0407">Ion channel</keyword>
<evidence type="ECO:0000256" key="7">
    <source>
        <dbReference type="ARBA" id="ARBA00022958"/>
    </source>
</evidence>
<gene>
    <name evidence="14" type="ORF">SAMN05660657_02278</name>
</gene>
<feature type="transmembrane region" description="Helical" evidence="13">
    <location>
        <begin position="94"/>
        <end position="115"/>
    </location>
</feature>
<keyword evidence="8 13" id="KW-1133">Transmembrane helix</keyword>
<protein>
    <submittedName>
        <fullName evidence="14">Uncharacterized membrane protein</fullName>
    </submittedName>
</protein>
<evidence type="ECO:0000313" key="15">
    <source>
        <dbReference type="Proteomes" id="UP000199546"/>
    </source>
</evidence>
<dbReference type="RefSeq" id="WP_093579496.1">
    <property type="nucleotide sequence ID" value="NZ_FPBA01000006.1"/>
</dbReference>
<reference evidence="15" key="1">
    <citation type="submission" date="2016-10" db="EMBL/GenBank/DDBJ databases">
        <authorList>
            <person name="Varghese N."/>
            <person name="Submissions S."/>
        </authorList>
    </citation>
    <scope>NUCLEOTIDE SEQUENCE [LARGE SCALE GENOMIC DNA]</scope>
    <source>
        <strain evidence="15">DSM 46136</strain>
    </source>
</reference>
<evidence type="ECO:0000256" key="2">
    <source>
        <dbReference type="ARBA" id="ARBA00006920"/>
    </source>
</evidence>
<keyword evidence="5 13" id="KW-0812">Transmembrane</keyword>
<dbReference type="AlphaFoldDB" id="A0A1I6ZVR5"/>
<comment type="catalytic activity">
    <reaction evidence="12">
        <text>K(+)(in) = K(+)(out)</text>
        <dbReference type="Rhea" id="RHEA:29463"/>
        <dbReference type="ChEBI" id="CHEBI:29103"/>
    </reaction>
</comment>
<keyword evidence="4" id="KW-0633">Potassium transport</keyword>
<dbReference type="EMBL" id="FPBA01000006">
    <property type="protein sequence ID" value="SFT66744.1"/>
    <property type="molecule type" value="Genomic_DNA"/>
</dbReference>
<sequence length="210" mass="22754">MADGYPLDPDAADVQRGAADRLTFFSDAVVAIAITLLALELPAPEGATAAAVLRSLGDHAYEYLAFLIGFLVVAAHWRAHHRVFRWLVGEHPRLVTLALTWLLLIVLTPFLTRVLTEGDLDTVRFGMFAVAQALLQLVFAAMVSLAAREGLFAPSAPAAVGAHPWRRAAPGALGFLVSVPLFPLVDRWAFVLWAAVPVLYGRLVARRLPD</sequence>
<dbReference type="GO" id="GO:0016020">
    <property type="term" value="C:membrane"/>
    <property type="evidence" value="ECO:0007669"/>
    <property type="project" value="UniProtKB-SubCell"/>
</dbReference>
<evidence type="ECO:0000256" key="11">
    <source>
        <dbReference type="ARBA" id="ARBA00023303"/>
    </source>
</evidence>
<evidence type="ECO:0000256" key="12">
    <source>
        <dbReference type="ARBA" id="ARBA00034430"/>
    </source>
</evidence>
<feature type="transmembrane region" description="Helical" evidence="13">
    <location>
        <begin position="127"/>
        <end position="147"/>
    </location>
</feature>
<evidence type="ECO:0000256" key="13">
    <source>
        <dbReference type="SAM" id="Phobius"/>
    </source>
</evidence>
<dbReference type="Pfam" id="PF06736">
    <property type="entry name" value="TMEM175"/>
    <property type="match status" value="1"/>
</dbReference>
<evidence type="ECO:0000256" key="4">
    <source>
        <dbReference type="ARBA" id="ARBA00022538"/>
    </source>
</evidence>
<accession>A0A1I6ZVR5</accession>
<dbReference type="InterPro" id="IPR010617">
    <property type="entry name" value="TMEM175-like"/>
</dbReference>
<organism evidence="14 15">
    <name type="scientific">Geodermatophilus amargosae</name>
    <dbReference type="NCBI Taxonomy" id="1296565"/>
    <lineage>
        <taxon>Bacteria</taxon>
        <taxon>Bacillati</taxon>
        <taxon>Actinomycetota</taxon>
        <taxon>Actinomycetes</taxon>
        <taxon>Geodermatophilales</taxon>
        <taxon>Geodermatophilaceae</taxon>
        <taxon>Geodermatophilus</taxon>
    </lineage>
</organism>
<evidence type="ECO:0000313" key="14">
    <source>
        <dbReference type="EMBL" id="SFT66744.1"/>
    </source>
</evidence>
<evidence type="ECO:0000256" key="1">
    <source>
        <dbReference type="ARBA" id="ARBA00004141"/>
    </source>
</evidence>
<keyword evidence="15" id="KW-1185">Reference proteome</keyword>
<keyword evidence="9" id="KW-0406">Ion transport</keyword>
<feature type="transmembrane region" description="Helical" evidence="13">
    <location>
        <begin position="60"/>
        <end position="79"/>
    </location>
</feature>
<comment type="similarity">
    <text evidence="2">Belongs to the TMEM175 family.</text>
</comment>
<evidence type="ECO:0000256" key="5">
    <source>
        <dbReference type="ARBA" id="ARBA00022692"/>
    </source>
</evidence>
<keyword evidence="3" id="KW-0813">Transport</keyword>
<dbReference type="GO" id="GO:0005267">
    <property type="term" value="F:potassium channel activity"/>
    <property type="evidence" value="ECO:0007669"/>
    <property type="project" value="UniProtKB-KW"/>
</dbReference>
<proteinExistence type="inferred from homology"/>
<comment type="subcellular location">
    <subcellularLocation>
        <location evidence="1">Membrane</location>
        <topology evidence="1">Multi-pass membrane protein</topology>
    </subcellularLocation>
</comment>
<evidence type="ECO:0000256" key="9">
    <source>
        <dbReference type="ARBA" id="ARBA00023065"/>
    </source>
</evidence>
<dbReference type="OrthoDB" id="7626281at2"/>
<evidence type="ECO:0000256" key="8">
    <source>
        <dbReference type="ARBA" id="ARBA00022989"/>
    </source>
</evidence>
<dbReference type="GO" id="GO:0015252">
    <property type="term" value="F:proton channel activity"/>
    <property type="evidence" value="ECO:0007669"/>
    <property type="project" value="InterPro"/>
</dbReference>
<feature type="transmembrane region" description="Helical" evidence="13">
    <location>
        <begin position="188"/>
        <end position="205"/>
    </location>
</feature>
<name>A0A1I6ZVR5_9ACTN</name>
<evidence type="ECO:0000256" key="6">
    <source>
        <dbReference type="ARBA" id="ARBA00022826"/>
    </source>
</evidence>
<keyword evidence="7" id="KW-0630">Potassium</keyword>
<keyword evidence="6" id="KW-0631">Potassium channel</keyword>
<dbReference type="STRING" id="1296565.SAMN05660657_02278"/>
<dbReference type="Proteomes" id="UP000199546">
    <property type="component" value="Unassembled WGS sequence"/>
</dbReference>
<keyword evidence="10 13" id="KW-0472">Membrane</keyword>
<evidence type="ECO:0000256" key="10">
    <source>
        <dbReference type="ARBA" id="ARBA00023136"/>
    </source>
</evidence>